<reference evidence="1" key="2">
    <citation type="submission" date="2021-08" db="EMBL/GenBank/DDBJ databases">
        <authorList>
            <person name="Gostincar C."/>
            <person name="Sun X."/>
            <person name="Song Z."/>
            <person name="Gunde-Cimerman N."/>
        </authorList>
    </citation>
    <scope>NUCLEOTIDE SEQUENCE</scope>
    <source>
        <strain evidence="1">EXF-9298</strain>
    </source>
</reference>
<comment type="caution">
    <text evidence="1">The sequence shown here is derived from an EMBL/GenBank/DDBJ whole genome shotgun (WGS) entry which is preliminary data.</text>
</comment>
<dbReference type="Proteomes" id="UP000729357">
    <property type="component" value="Unassembled WGS sequence"/>
</dbReference>
<gene>
    <name evidence="1" type="ORF">KCU98_g13239</name>
</gene>
<evidence type="ECO:0000313" key="2">
    <source>
        <dbReference type="Proteomes" id="UP000729357"/>
    </source>
</evidence>
<protein>
    <submittedName>
        <fullName evidence="1">Uncharacterized protein</fullName>
    </submittedName>
</protein>
<accession>A0A9P8FIA3</accession>
<evidence type="ECO:0000313" key="1">
    <source>
        <dbReference type="EMBL" id="KAG9972445.1"/>
    </source>
</evidence>
<sequence>MSTAAQPDSARLDKYVWPPNWNPVGYPVKCAHDTEDYKGTGSFRNATTGYKTNCMFLRAGAEGVVKTYTKDRKYFQIAVAPEWSSRDKDQGDVGWIPAGWLNIGLIRKHGDTRIIREGVELVRLDKTLKLNVNVDGLDALTAVLALTFAGMHDAIDLLPFIPEANWQTLKELGVKAVAKSIAAGIKKAAPDYYRRLNAQADFALRDVQRSGREFTESDASRALIYSIGYFFDGGKAEAQYVGYTGMGPEREEAHDKSMEDSNVYHYKYARGYKSNSHRVICDLGDKSDGERLGPWAEQALILLTKSQAYFCKYPPVSSISLDALEDDELEIDDEDVIGEDVKNEAVDRRIQARLLIEIFNKACRKVPSFRPNNYTSKVVGLNHESPISRFGTFKKSPWTRVRDPNGMTIYRSRLYNARKTKSQMYKCTIVSGEREGEDNSFGVNYTTDPRPPVNARSAVVVEIKDNGERHPVPYARLSPIGGVRGSAECNAVGIRIEWEENGKTMTMPLQSMTSYQVMANAQGNAVQGVQYNLVKVQGLRRYLEQVKLANPQSWMKNYGIARVLDVSFNHLRQEYILKEIFSEGAPITLTKSQVVVDKAEIIQAYRDIGVPRDRIDSTWEVLNQPTIGRPRKTCDRCYALHRIHVISGNPSVPPGCNHSAGNPCEACRGMGTVCTFTDSDDLKADLRLVEAVTFISPDSRMKPADFRFVEQIPASHVKEGK</sequence>
<keyword evidence="2" id="KW-1185">Reference proteome</keyword>
<dbReference type="EMBL" id="JAHFXS010002403">
    <property type="protein sequence ID" value="KAG9972445.1"/>
    <property type="molecule type" value="Genomic_DNA"/>
</dbReference>
<feature type="non-terminal residue" evidence="1">
    <location>
        <position position="1"/>
    </location>
</feature>
<name>A0A9P8FIA3_AURME</name>
<proteinExistence type="predicted"/>
<dbReference type="AlphaFoldDB" id="A0A9P8FIA3"/>
<reference evidence="1" key="1">
    <citation type="journal article" date="2021" name="J Fungi (Basel)">
        <title>Virulence traits and population genomics of the black yeast Aureobasidium melanogenum.</title>
        <authorList>
            <person name="Cernosa A."/>
            <person name="Sun X."/>
            <person name="Gostincar C."/>
            <person name="Fang C."/>
            <person name="Gunde-Cimerman N."/>
            <person name="Song Z."/>
        </authorList>
    </citation>
    <scope>NUCLEOTIDE SEQUENCE</scope>
    <source>
        <strain evidence="1">EXF-9298</strain>
    </source>
</reference>
<organism evidence="1 2">
    <name type="scientific">Aureobasidium melanogenum</name>
    <name type="common">Aureobasidium pullulans var. melanogenum</name>
    <dbReference type="NCBI Taxonomy" id="46634"/>
    <lineage>
        <taxon>Eukaryota</taxon>
        <taxon>Fungi</taxon>
        <taxon>Dikarya</taxon>
        <taxon>Ascomycota</taxon>
        <taxon>Pezizomycotina</taxon>
        <taxon>Dothideomycetes</taxon>
        <taxon>Dothideomycetidae</taxon>
        <taxon>Dothideales</taxon>
        <taxon>Saccotheciaceae</taxon>
        <taxon>Aureobasidium</taxon>
    </lineage>
</organism>